<organism evidence="1 2">
    <name type="scientific">Bradyrhizobium barranii</name>
    <dbReference type="NCBI Taxonomy" id="2992140"/>
    <lineage>
        <taxon>Bacteria</taxon>
        <taxon>Pseudomonadati</taxon>
        <taxon>Pseudomonadota</taxon>
        <taxon>Alphaproteobacteria</taxon>
        <taxon>Hyphomicrobiales</taxon>
        <taxon>Nitrobacteraceae</taxon>
        <taxon>Bradyrhizobium</taxon>
    </lineage>
</organism>
<proteinExistence type="predicted"/>
<dbReference type="RefSeq" id="WP_231145048.1">
    <property type="nucleotide sequence ID" value="NZ_CP088100.1"/>
</dbReference>
<keyword evidence="2" id="KW-1185">Reference proteome</keyword>
<evidence type="ECO:0000313" key="2">
    <source>
        <dbReference type="Proteomes" id="UP001430990"/>
    </source>
</evidence>
<dbReference type="EMBL" id="CP088100">
    <property type="protein sequence ID" value="UFW91035.1"/>
    <property type="molecule type" value="Genomic_DNA"/>
</dbReference>
<sequence>MIRPVKPVFVKPARVVTPQCCIEPDDNDRMRLWRQERYRQLRPDFDPQKCQRESVVEIDGKHYCGSHAGKVALNKWLSGDLVEKTTQQKGTAP</sequence>
<dbReference type="Proteomes" id="UP001430990">
    <property type="component" value="Chromosome"/>
</dbReference>
<name>A0ABY3QYF9_9BRAD</name>
<evidence type="ECO:0008006" key="3">
    <source>
        <dbReference type="Google" id="ProtNLM"/>
    </source>
</evidence>
<protein>
    <recommendedName>
        <fullName evidence="3">GcrA cell cycle regulator</fullName>
    </recommendedName>
</protein>
<accession>A0ABY3QYF9</accession>
<evidence type="ECO:0000313" key="1">
    <source>
        <dbReference type="EMBL" id="UFW91035.1"/>
    </source>
</evidence>
<gene>
    <name evidence="1" type="ORF">BjapCC829_21850</name>
</gene>
<reference evidence="1" key="1">
    <citation type="submission" date="2021-11" db="EMBL/GenBank/DDBJ databases">
        <title>Australian commercial rhizobial inoculants.</title>
        <authorList>
            <person name="Kohlmeier M.G."/>
            <person name="O'Hara G.W."/>
            <person name="Colombi E."/>
            <person name="Ramsay J.P."/>
            <person name="Terpolilli J."/>
        </authorList>
    </citation>
    <scope>NUCLEOTIDE SEQUENCE</scope>
    <source>
        <strain evidence="1">CC829</strain>
    </source>
</reference>